<protein>
    <recommendedName>
        <fullName evidence="3">Coenzyme Q-binding protein COQ10 START domain-containing protein</fullName>
    </recommendedName>
</protein>
<dbReference type="InterPro" id="IPR023393">
    <property type="entry name" value="START-like_dom_sf"/>
</dbReference>
<dbReference type="VEuPathDB" id="FungiDB:yc1106_07985"/>
<sequence>MTTDKPWPPSTGLATVVIPRGKATLETPYSIVVHAPASLVFDTVLRIADYPAWNTWVPAGRILTHPPPAPGAEDEDPNDLSRMRVGSTMEFEVIMDASKPNDIHRTPLKVMDISTPAAPSSYVSPELLEDPSFTADLSKVYRVAWKGNGGMMGLAPTCERFHEVIVISDNECEVRSWELMSGVTAKIVKAMYENTLKEKVALWCTDLKRYCEQKHAQASSAT</sequence>
<dbReference type="Proteomes" id="UP001056012">
    <property type="component" value="Chromosome 6"/>
</dbReference>
<dbReference type="AlphaFoldDB" id="A0A9Q8ZCJ4"/>
<evidence type="ECO:0008006" key="3">
    <source>
        <dbReference type="Google" id="ProtNLM"/>
    </source>
</evidence>
<dbReference type="EMBL" id="CP089279">
    <property type="protein sequence ID" value="USP80711.1"/>
    <property type="molecule type" value="Genomic_DNA"/>
</dbReference>
<dbReference type="Gene3D" id="3.30.530.20">
    <property type="match status" value="2"/>
</dbReference>
<gene>
    <name evidence="1" type="ORF">yc1106_07985</name>
</gene>
<evidence type="ECO:0000313" key="1">
    <source>
        <dbReference type="EMBL" id="USP80711.1"/>
    </source>
</evidence>
<evidence type="ECO:0000313" key="2">
    <source>
        <dbReference type="Proteomes" id="UP001056012"/>
    </source>
</evidence>
<accession>A0A9Q8ZCJ4</accession>
<organism evidence="1 2">
    <name type="scientific">Curvularia clavata</name>
    <dbReference type="NCBI Taxonomy" id="95742"/>
    <lineage>
        <taxon>Eukaryota</taxon>
        <taxon>Fungi</taxon>
        <taxon>Dikarya</taxon>
        <taxon>Ascomycota</taxon>
        <taxon>Pezizomycotina</taxon>
        <taxon>Dothideomycetes</taxon>
        <taxon>Pleosporomycetidae</taxon>
        <taxon>Pleosporales</taxon>
        <taxon>Pleosporineae</taxon>
        <taxon>Pleosporaceae</taxon>
        <taxon>Curvularia</taxon>
    </lineage>
</organism>
<dbReference type="SUPFAM" id="SSF55961">
    <property type="entry name" value="Bet v1-like"/>
    <property type="match status" value="1"/>
</dbReference>
<name>A0A9Q8ZCJ4_CURCL</name>
<proteinExistence type="predicted"/>
<dbReference type="CDD" id="cd07822">
    <property type="entry name" value="SRPBCC_4"/>
    <property type="match status" value="1"/>
</dbReference>
<keyword evidence="2" id="KW-1185">Reference proteome</keyword>
<dbReference type="OrthoDB" id="509124at2759"/>
<reference evidence="1" key="1">
    <citation type="submission" date="2021-12" db="EMBL/GenBank/DDBJ databases">
        <title>Curvularia clavata genome.</title>
        <authorList>
            <person name="Cao Y."/>
        </authorList>
    </citation>
    <scope>NUCLEOTIDE SEQUENCE</scope>
    <source>
        <strain evidence="1">Yc1106</strain>
    </source>
</reference>